<evidence type="ECO:0000256" key="6">
    <source>
        <dbReference type="ARBA" id="ARBA00022692"/>
    </source>
</evidence>
<evidence type="ECO:0000313" key="17">
    <source>
        <dbReference type="EMBL" id="KAK4272091.1"/>
    </source>
</evidence>
<keyword evidence="5" id="KW-0808">Transferase</keyword>
<dbReference type="InterPro" id="IPR001841">
    <property type="entry name" value="Znf_RING"/>
</dbReference>
<keyword evidence="9" id="KW-0833">Ubl conjugation pathway</keyword>
<feature type="transmembrane region" description="Helical" evidence="15">
    <location>
        <begin position="6"/>
        <end position="27"/>
    </location>
</feature>
<evidence type="ECO:0000256" key="3">
    <source>
        <dbReference type="ARBA" id="ARBA00004906"/>
    </source>
</evidence>
<dbReference type="Pfam" id="PF13639">
    <property type="entry name" value="zf-RING_2"/>
    <property type="match status" value="1"/>
</dbReference>
<evidence type="ECO:0000256" key="4">
    <source>
        <dbReference type="ARBA" id="ARBA00012483"/>
    </source>
</evidence>
<dbReference type="AlphaFoldDB" id="A0AAE1JKB4"/>
<evidence type="ECO:0000256" key="12">
    <source>
        <dbReference type="ARBA" id="ARBA00023136"/>
    </source>
</evidence>
<keyword evidence="11 15" id="KW-1133">Transmembrane helix</keyword>
<keyword evidence="8 14" id="KW-0863">Zinc-finger</keyword>
<keyword evidence="10" id="KW-0862">Zinc</keyword>
<comment type="catalytic activity">
    <reaction evidence="1">
        <text>S-ubiquitinyl-[E2 ubiquitin-conjugating enzyme]-L-cysteine + [acceptor protein]-L-lysine = [E2 ubiquitin-conjugating enzyme]-L-cysteine + N(6)-ubiquitinyl-[acceptor protein]-L-lysine.</text>
        <dbReference type="EC" id="2.3.2.27"/>
    </reaction>
</comment>
<dbReference type="SUPFAM" id="SSF57850">
    <property type="entry name" value="RING/U-box"/>
    <property type="match status" value="1"/>
</dbReference>
<comment type="pathway">
    <text evidence="3">Protein modification; protein ubiquitination.</text>
</comment>
<comment type="similarity">
    <text evidence="13">Belongs to the RING-type zinc finger family. ATL subfamily.</text>
</comment>
<name>A0AAE1JKB4_9FABA</name>
<evidence type="ECO:0000256" key="10">
    <source>
        <dbReference type="ARBA" id="ARBA00022833"/>
    </source>
</evidence>
<evidence type="ECO:0000256" key="13">
    <source>
        <dbReference type="ARBA" id="ARBA00024209"/>
    </source>
</evidence>
<organism evidence="17 18">
    <name type="scientific">Acacia crassicarpa</name>
    <name type="common">northern wattle</name>
    <dbReference type="NCBI Taxonomy" id="499986"/>
    <lineage>
        <taxon>Eukaryota</taxon>
        <taxon>Viridiplantae</taxon>
        <taxon>Streptophyta</taxon>
        <taxon>Embryophyta</taxon>
        <taxon>Tracheophyta</taxon>
        <taxon>Spermatophyta</taxon>
        <taxon>Magnoliopsida</taxon>
        <taxon>eudicotyledons</taxon>
        <taxon>Gunneridae</taxon>
        <taxon>Pentapetalae</taxon>
        <taxon>rosids</taxon>
        <taxon>fabids</taxon>
        <taxon>Fabales</taxon>
        <taxon>Fabaceae</taxon>
        <taxon>Caesalpinioideae</taxon>
        <taxon>mimosoid clade</taxon>
        <taxon>Acacieae</taxon>
        <taxon>Acacia</taxon>
    </lineage>
</organism>
<evidence type="ECO:0000256" key="15">
    <source>
        <dbReference type="SAM" id="Phobius"/>
    </source>
</evidence>
<comment type="subcellular location">
    <subcellularLocation>
        <location evidence="2">Membrane</location>
        <topology evidence="2">Single-pass membrane protein</topology>
    </subcellularLocation>
</comment>
<protein>
    <recommendedName>
        <fullName evidence="4">RING-type E3 ubiquitin transferase</fullName>
        <ecNumber evidence="4">2.3.2.27</ecNumber>
    </recommendedName>
</protein>
<dbReference type="GO" id="GO:0016020">
    <property type="term" value="C:membrane"/>
    <property type="evidence" value="ECO:0007669"/>
    <property type="project" value="UniProtKB-SubCell"/>
</dbReference>
<dbReference type="GO" id="GO:0008270">
    <property type="term" value="F:zinc ion binding"/>
    <property type="evidence" value="ECO:0007669"/>
    <property type="project" value="UniProtKB-KW"/>
</dbReference>
<sequence length="163" mass="18494">MEFILYVILLFVGLGVLILLHVCLIMIESRRRGRGTTMESETTDEARSMSKDELEQLPCYDYAAKESETSTVECAVCLENLATGDKCRLLPTCKHSFHAHCLDQWLPQTPICPICRASVDSQREFFAIDINQNGHFEPNSRQLRESPETCFTVQFTENSTPQG</sequence>
<evidence type="ECO:0000313" key="18">
    <source>
        <dbReference type="Proteomes" id="UP001293593"/>
    </source>
</evidence>
<dbReference type="Proteomes" id="UP001293593">
    <property type="component" value="Unassembled WGS sequence"/>
</dbReference>
<evidence type="ECO:0000256" key="5">
    <source>
        <dbReference type="ARBA" id="ARBA00022679"/>
    </source>
</evidence>
<evidence type="ECO:0000256" key="7">
    <source>
        <dbReference type="ARBA" id="ARBA00022723"/>
    </source>
</evidence>
<gene>
    <name evidence="17" type="ORF">QN277_020690</name>
</gene>
<evidence type="ECO:0000256" key="11">
    <source>
        <dbReference type="ARBA" id="ARBA00022989"/>
    </source>
</evidence>
<dbReference type="PANTHER" id="PTHR45768:SF61">
    <property type="entry name" value="RING-H2 FINGER PROTEIN ATL18"/>
    <property type="match status" value="1"/>
</dbReference>
<reference evidence="17" key="1">
    <citation type="submission" date="2023-10" db="EMBL/GenBank/DDBJ databases">
        <title>Chromosome-level genome of the transformable northern wattle, Acacia crassicarpa.</title>
        <authorList>
            <person name="Massaro I."/>
            <person name="Sinha N.R."/>
            <person name="Poethig S."/>
            <person name="Leichty A.R."/>
        </authorList>
    </citation>
    <scope>NUCLEOTIDE SEQUENCE</scope>
    <source>
        <strain evidence="17">Acra3RX</strain>
        <tissue evidence="17">Leaf</tissue>
    </source>
</reference>
<keyword evidence="18" id="KW-1185">Reference proteome</keyword>
<dbReference type="PANTHER" id="PTHR45768">
    <property type="entry name" value="E3 UBIQUITIN-PROTEIN LIGASE RNF13-LIKE"/>
    <property type="match status" value="1"/>
</dbReference>
<evidence type="ECO:0000259" key="16">
    <source>
        <dbReference type="PROSITE" id="PS50089"/>
    </source>
</evidence>
<accession>A0AAE1JKB4</accession>
<comment type="caution">
    <text evidence="17">The sequence shown here is derived from an EMBL/GenBank/DDBJ whole genome shotgun (WGS) entry which is preliminary data.</text>
</comment>
<keyword evidence="7" id="KW-0479">Metal-binding</keyword>
<evidence type="ECO:0000256" key="1">
    <source>
        <dbReference type="ARBA" id="ARBA00000900"/>
    </source>
</evidence>
<evidence type="ECO:0000256" key="14">
    <source>
        <dbReference type="PROSITE-ProRule" id="PRU00175"/>
    </source>
</evidence>
<evidence type="ECO:0000256" key="9">
    <source>
        <dbReference type="ARBA" id="ARBA00022786"/>
    </source>
</evidence>
<dbReference type="GO" id="GO:0061630">
    <property type="term" value="F:ubiquitin protein ligase activity"/>
    <property type="evidence" value="ECO:0007669"/>
    <property type="project" value="UniProtKB-EC"/>
</dbReference>
<keyword evidence="6 15" id="KW-0812">Transmembrane</keyword>
<dbReference type="EMBL" id="JAWXYG010000005">
    <property type="protein sequence ID" value="KAK4272091.1"/>
    <property type="molecule type" value="Genomic_DNA"/>
</dbReference>
<dbReference type="EC" id="2.3.2.27" evidence="4"/>
<proteinExistence type="inferred from homology"/>
<feature type="domain" description="RING-type" evidence="16">
    <location>
        <begin position="74"/>
        <end position="116"/>
    </location>
</feature>
<evidence type="ECO:0000256" key="8">
    <source>
        <dbReference type="ARBA" id="ARBA00022771"/>
    </source>
</evidence>
<dbReference type="SMART" id="SM00184">
    <property type="entry name" value="RING"/>
    <property type="match status" value="1"/>
</dbReference>
<dbReference type="PROSITE" id="PS50089">
    <property type="entry name" value="ZF_RING_2"/>
    <property type="match status" value="1"/>
</dbReference>
<dbReference type="InterPro" id="IPR013083">
    <property type="entry name" value="Znf_RING/FYVE/PHD"/>
</dbReference>
<evidence type="ECO:0000256" key="2">
    <source>
        <dbReference type="ARBA" id="ARBA00004167"/>
    </source>
</evidence>
<keyword evidence="12 15" id="KW-0472">Membrane</keyword>
<dbReference type="Gene3D" id="3.30.40.10">
    <property type="entry name" value="Zinc/RING finger domain, C3HC4 (zinc finger)"/>
    <property type="match status" value="1"/>
</dbReference>